<evidence type="ECO:0000313" key="2">
    <source>
        <dbReference type="Proteomes" id="UP000030686"/>
    </source>
</evidence>
<gene>
    <name evidence="1" type="ORF">PROQFM164_S02g003392</name>
</gene>
<keyword evidence="2" id="KW-1185">Reference proteome</keyword>
<reference evidence="1" key="1">
    <citation type="journal article" date="2014" name="Nat. Commun.">
        <title>Multiple recent horizontal transfers of a large genomic region in cheese making fungi.</title>
        <authorList>
            <person name="Cheeseman K."/>
            <person name="Ropars J."/>
            <person name="Renault P."/>
            <person name="Dupont J."/>
            <person name="Gouzy J."/>
            <person name="Branca A."/>
            <person name="Abraham A.L."/>
            <person name="Ceppi M."/>
            <person name="Conseiller E."/>
            <person name="Debuchy R."/>
            <person name="Malagnac F."/>
            <person name="Goarin A."/>
            <person name="Silar P."/>
            <person name="Lacoste S."/>
            <person name="Sallet E."/>
            <person name="Bensimon A."/>
            <person name="Giraud T."/>
            <person name="Brygoo Y."/>
        </authorList>
    </citation>
    <scope>NUCLEOTIDE SEQUENCE [LARGE SCALE GENOMIC DNA]</scope>
    <source>
        <strain evidence="1">FM164</strain>
    </source>
</reference>
<protein>
    <submittedName>
        <fullName evidence="1">Genomic scaffold, ProqFM164S02</fullName>
    </submittedName>
</protein>
<dbReference type="EMBL" id="HG792016">
    <property type="protein sequence ID" value="CDM33240.1"/>
    <property type="molecule type" value="Genomic_DNA"/>
</dbReference>
<organism evidence="1 2">
    <name type="scientific">Penicillium roqueforti (strain FM164)</name>
    <dbReference type="NCBI Taxonomy" id="1365484"/>
    <lineage>
        <taxon>Eukaryota</taxon>
        <taxon>Fungi</taxon>
        <taxon>Dikarya</taxon>
        <taxon>Ascomycota</taxon>
        <taxon>Pezizomycotina</taxon>
        <taxon>Eurotiomycetes</taxon>
        <taxon>Eurotiomycetidae</taxon>
        <taxon>Eurotiales</taxon>
        <taxon>Aspergillaceae</taxon>
        <taxon>Penicillium</taxon>
    </lineage>
</organism>
<accession>W6QA28</accession>
<dbReference type="OrthoDB" id="1577640at2759"/>
<dbReference type="STRING" id="1365484.W6QA28"/>
<evidence type="ECO:0000313" key="1">
    <source>
        <dbReference type="EMBL" id="CDM33240.1"/>
    </source>
</evidence>
<name>W6QA28_PENRF</name>
<sequence length="87" mass="9725">MDEQRATHVLRNSLIDKEFLYDTENSPELLEQLTCVPLASVQAASFINENSMTIASYVKLLVGQEQSAIDLLSQDFEVDAKAFETLS</sequence>
<proteinExistence type="predicted"/>
<dbReference type="Proteomes" id="UP000030686">
    <property type="component" value="Unassembled WGS sequence"/>
</dbReference>
<dbReference type="AlphaFoldDB" id="W6QA28"/>